<dbReference type="AlphaFoldDB" id="A0A0D2NUZ4"/>
<proteinExistence type="inferred from homology"/>
<organism evidence="4 5">
    <name type="scientific">Monoraphidium neglectum</name>
    <dbReference type="NCBI Taxonomy" id="145388"/>
    <lineage>
        <taxon>Eukaryota</taxon>
        <taxon>Viridiplantae</taxon>
        <taxon>Chlorophyta</taxon>
        <taxon>core chlorophytes</taxon>
        <taxon>Chlorophyceae</taxon>
        <taxon>CS clade</taxon>
        <taxon>Sphaeropleales</taxon>
        <taxon>Selenastraceae</taxon>
        <taxon>Monoraphidium</taxon>
    </lineage>
</organism>
<feature type="compositionally biased region" description="Low complexity" evidence="3">
    <location>
        <begin position="264"/>
        <end position="299"/>
    </location>
</feature>
<feature type="compositionally biased region" description="Low complexity" evidence="3">
    <location>
        <begin position="352"/>
        <end position="366"/>
    </location>
</feature>
<accession>A0A0D2NUZ4</accession>
<dbReference type="EMBL" id="KK100225">
    <property type="protein sequence ID" value="KIZ07901.1"/>
    <property type="molecule type" value="Genomic_DNA"/>
</dbReference>
<dbReference type="STRING" id="145388.A0A0D2NUZ4"/>
<feature type="region of interest" description="Disordered" evidence="3">
    <location>
        <begin position="342"/>
        <end position="415"/>
    </location>
</feature>
<feature type="compositionally biased region" description="Gly residues" evidence="3">
    <location>
        <begin position="178"/>
        <end position="192"/>
    </location>
</feature>
<feature type="region of interest" description="Disordered" evidence="3">
    <location>
        <begin position="256"/>
        <end position="308"/>
    </location>
</feature>
<dbReference type="GeneID" id="25726174"/>
<evidence type="ECO:0000256" key="2">
    <source>
        <dbReference type="RuleBase" id="RU365003"/>
    </source>
</evidence>
<feature type="region of interest" description="Disordered" evidence="3">
    <location>
        <begin position="164"/>
        <end position="197"/>
    </location>
</feature>
<dbReference type="Proteomes" id="UP000054498">
    <property type="component" value="Unassembled WGS sequence"/>
</dbReference>
<dbReference type="PANTHER" id="PTHR13299">
    <property type="entry name" value="PEROXISOMAL MEMBRANE PROTEIN PEX16"/>
    <property type="match status" value="1"/>
</dbReference>
<dbReference type="KEGG" id="mng:MNEG_0056"/>
<feature type="compositionally biased region" description="Gly residues" evidence="3">
    <location>
        <begin position="404"/>
        <end position="413"/>
    </location>
</feature>
<keyword evidence="2" id="KW-0576">Peroxisome</keyword>
<evidence type="ECO:0000256" key="3">
    <source>
        <dbReference type="SAM" id="MobiDB-lite"/>
    </source>
</evidence>
<dbReference type="GO" id="GO:0005778">
    <property type="term" value="C:peroxisomal membrane"/>
    <property type="evidence" value="ECO:0007669"/>
    <property type="project" value="UniProtKB-SubCell"/>
</dbReference>
<dbReference type="RefSeq" id="XP_013906920.1">
    <property type="nucleotide sequence ID" value="XM_014051466.1"/>
</dbReference>
<evidence type="ECO:0000256" key="1">
    <source>
        <dbReference type="ARBA" id="ARBA00009505"/>
    </source>
</evidence>
<protein>
    <recommendedName>
        <fullName evidence="2">Peroxisomal membrane protein PEX16</fullName>
    </recommendedName>
</protein>
<keyword evidence="2" id="KW-0962">Peroxisome biogenesis</keyword>
<comment type="subcellular location">
    <subcellularLocation>
        <location evidence="2">Peroxisome membrane</location>
    </subcellularLocation>
</comment>
<evidence type="ECO:0000313" key="4">
    <source>
        <dbReference type="EMBL" id="KIZ07901.1"/>
    </source>
</evidence>
<dbReference type="PANTHER" id="PTHR13299:SF0">
    <property type="entry name" value="PEROXISOMAL MEMBRANE PROTEIN PEX16"/>
    <property type="match status" value="1"/>
</dbReference>
<dbReference type="OrthoDB" id="2021143at2759"/>
<dbReference type="InterPro" id="IPR013919">
    <property type="entry name" value="Pex16"/>
</dbReference>
<gene>
    <name evidence="4" type="ORF">MNEG_0056</name>
</gene>
<comment type="similarity">
    <text evidence="1 2">Belongs to the peroxin-16 family.</text>
</comment>
<dbReference type="GO" id="GO:0007031">
    <property type="term" value="P:peroxisome organization"/>
    <property type="evidence" value="ECO:0007669"/>
    <property type="project" value="UniProtKB-KW"/>
</dbReference>
<sequence length="588" mass="61760">MGPLELYKSFVREHSALVVNLERLAHWVVWNPERFNERSEFAYEAFNAAVGLLGLYNESIISSDDGAGEQTDWGFLLAAVEQVQTLVELRGIQMEQRGKMSRYGPLIGLELLKLVMRLRMWSACRSHLALEGASREDRDLYNAEQRLKGLLGGLVRLRRRYDPGEGATPSGECSQGSGWYGGGSGGDGGVEGDGGKEAAGAHAYNARQAAAAAVRAAAIAPDRPPCACGSSGAAMAMGRDGAAAVVAATGLGAASGPLASHQAEGSSESSGDAGPTASTATAAAAATDATPEASQSEGPSAGGEGAGTSVCGDGAVAAARGGPSVVRVHRPFRWGWWGSSARGAEGDEREGAAAPSSGSSGVQPGALPGSWAPPSRPPVQRPAAGRWPWDRRPVNAAGGPSTNAGGGGGGDGCGRLEEKLLERQAGWRLDPAGMDAGDRVIWLGELTYLLRPLIYVCLLKRHGLRSWRPWAASLGVELLSQYMLGTGHAMLQACGNKRWPPGSTLYSLALLRGLTARRWGPTEQQELLARRLGLLRYLLRSPCYNVVARPAVARAVRSTQWVPLLGTLGAYTLELVDSMQGYYTYVES</sequence>
<evidence type="ECO:0000313" key="5">
    <source>
        <dbReference type="Proteomes" id="UP000054498"/>
    </source>
</evidence>
<dbReference type="Pfam" id="PF08610">
    <property type="entry name" value="Pex16"/>
    <property type="match status" value="2"/>
</dbReference>
<reference evidence="4 5" key="1">
    <citation type="journal article" date="2013" name="BMC Genomics">
        <title>Reconstruction of the lipid metabolism for the microalga Monoraphidium neglectum from its genome sequence reveals characteristics suitable for biofuel production.</title>
        <authorList>
            <person name="Bogen C."/>
            <person name="Al-Dilaimi A."/>
            <person name="Albersmeier A."/>
            <person name="Wichmann J."/>
            <person name="Grundmann M."/>
            <person name="Rupp O."/>
            <person name="Lauersen K.J."/>
            <person name="Blifernez-Klassen O."/>
            <person name="Kalinowski J."/>
            <person name="Goesmann A."/>
            <person name="Mussgnug J.H."/>
            <person name="Kruse O."/>
        </authorList>
    </citation>
    <scope>NUCLEOTIDE SEQUENCE [LARGE SCALE GENOMIC DNA]</scope>
    <source>
        <strain evidence="4 5">SAG 48.87</strain>
    </source>
</reference>
<keyword evidence="5" id="KW-1185">Reference proteome</keyword>
<name>A0A0D2NUZ4_9CHLO</name>